<comment type="similarity">
    <text evidence="1">Belongs to the ROK (NagC/XylR) family.</text>
</comment>
<dbReference type="EMBL" id="JARQBZ010000008">
    <property type="protein sequence ID" value="MDT2833533.1"/>
    <property type="molecule type" value="Genomic_DNA"/>
</dbReference>
<dbReference type="PANTHER" id="PTHR18964:SF149">
    <property type="entry name" value="BIFUNCTIONAL UDP-N-ACETYLGLUCOSAMINE 2-EPIMERASE_N-ACETYLMANNOSAMINE KINASE"/>
    <property type="match status" value="1"/>
</dbReference>
<reference evidence="2" key="1">
    <citation type="submission" date="2023-03" db="EMBL/GenBank/DDBJ databases">
        <authorList>
            <person name="Shen W."/>
            <person name="Cai J."/>
        </authorList>
    </citation>
    <scope>NUCLEOTIDE SEQUENCE</scope>
    <source>
        <strain evidence="2">P96-3</strain>
    </source>
</reference>
<dbReference type="InterPro" id="IPR000600">
    <property type="entry name" value="ROK"/>
</dbReference>
<organism evidence="2 3">
    <name type="scientific">Vagococcus carniphilus</name>
    <dbReference type="NCBI Taxonomy" id="218144"/>
    <lineage>
        <taxon>Bacteria</taxon>
        <taxon>Bacillati</taxon>
        <taxon>Bacillota</taxon>
        <taxon>Bacilli</taxon>
        <taxon>Lactobacillales</taxon>
        <taxon>Enterococcaceae</taxon>
        <taxon>Vagococcus</taxon>
    </lineage>
</organism>
<dbReference type="RefSeq" id="WP_311985097.1">
    <property type="nucleotide sequence ID" value="NZ_JARQBZ010000008.1"/>
</dbReference>
<dbReference type="PANTHER" id="PTHR18964">
    <property type="entry name" value="ROK (REPRESSOR, ORF, KINASE) FAMILY"/>
    <property type="match status" value="1"/>
</dbReference>
<accession>A0AAW8U1Y8</accession>
<evidence type="ECO:0000313" key="3">
    <source>
        <dbReference type="Proteomes" id="UP001268577"/>
    </source>
</evidence>
<dbReference type="AlphaFoldDB" id="A0AAW8U1Y8"/>
<dbReference type="Gene3D" id="3.30.420.40">
    <property type="match status" value="2"/>
</dbReference>
<dbReference type="InterPro" id="IPR043129">
    <property type="entry name" value="ATPase_NBD"/>
</dbReference>
<evidence type="ECO:0000256" key="1">
    <source>
        <dbReference type="ARBA" id="ARBA00006479"/>
    </source>
</evidence>
<dbReference type="Pfam" id="PF00480">
    <property type="entry name" value="ROK"/>
    <property type="match status" value="1"/>
</dbReference>
<proteinExistence type="inferred from homology"/>
<protein>
    <submittedName>
        <fullName evidence="2">ROK family protein</fullName>
    </submittedName>
</protein>
<evidence type="ECO:0000313" key="2">
    <source>
        <dbReference type="EMBL" id="MDT2833533.1"/>
    </source>
</evidence>
<dbReference type="Proteomes" id="UP001268577">
    <property type="component" value="Unassembled WGS sequence"/>
</dbReference>
<comment type="caution">
    <text evidence="2">The sequence shown here is derived from an EMBL/GenBank/DDBJ whole genome shotgun (WGS) entry which is preliminary data.</text>
</comment>
<name>A0AAW8U1Y8_9ENTE</name>
<dbReference type="SUPFAM" id="SSF53067">
    <property type="entry name" value="Actin-like ATPase domain"/>
    <property type="match status" value="1"/>
</dbReference>
<gene>
    <name evidence="2" type="ORF">P7H70_05650</name>
</gene>
<dbReference type="CDD" id="cd23763">
    <property type="entry name" value="ASKHA_ATPase_ROK"/>
    <property type="match status" value="1"/>
</dbReference>
<sequence length="292" mass="32847">MESISIGLDVGGTFIKGAVLTDKKNEYMNVHYYESKSKDSKETILANFIFIINDLLFDVENIEKVEKISFAFPGPFDYDNGISLIKNLRKFDQVYGVNLKKEIKNILVNENSSLFEETQLTFLNDGEAFAIGENKFSKVAKGAYFTIGTGLGSTFIENKNIIYGKYSIPSSGMIYAEPFKDSTIDHYICERGLVEIGMQHGFDKLNGEDLFYQAESGVEEALKVFDEFGQMIGKAIKPFVTEMNPDEIVFGGQVSKSFNYFKEGIKKELSTNSSIHLRESINTTMRTLEGLN</sequence>